<accession>A0A173LKI5</accession>
<dbReference type="RefSeq" id="WP_067474635.1">
    <property type="nucleotide sequence ID" value="NZ_CP015961.1"/>
</dbReference>
<keyword evidence="1" id="KW-0812">Transmembrane</keyword>
<evidence type="ECO:0000256" key="1">
    <source>
        <dbReference type="SAM" id="Phobius"/>
    </source>
</evidence>
<feature type="transmembrane region" description="Helical" evidence="1">
    <location>
        <begin position="20"/>
        <end position="37"/>
    </location>
</feature>
<feature type="transmembrane region" description="Helical" evidence="1">
    <location>
        <begin position="111"/>
        <end position="135"/>
    </location>
</feature>
<feature type="transmembrane region" description="Helical" evidence="1">
    <location>
        <begin position="72"/>
        <end position="91"/>
    </location>
</feature>
<keyword evidence="1" id="KW-1133">Transmembrane helix</keyword>
<dbReference type="KEGG" id="dtm:BJL86_2069"/>
<dbReference type="Proteomes" id="UP000186104">
    <property type="component" value="Chromosome"/>
</dbReference>
<reference evidence="2 3" key="1">
    <citation type="submission" date="2016-06" db="EMBL/GenBank/DDBJ databases">
        <title>Complete genome sequence of a saline-alkali tolerant type strain Dietzia timorensis ID05-A0528T.</title>
        <authorList>
            <person name="Wu X."/>
        </authorList>
    </citation>
    <scope>NUCLEOTIDE SEQUENCE [LARGE SCALE GENOMIC DNA]</scope>
    <source>
        <strain evidence="2 3">ID05-A0528</strain>
    </source>
</reference>
<name>A0A173LKI5_9ACTN</name>
<organism evidence="2 3">
    <name type="scientific">Dietzia timorensis</name>
    <dbReference type="NCBI Taxonomy" id="499555"/>
    <lineage>
        <taxon>Bacteria</taxon>
        <taxon>Bacillati</taxon>
        <taxon>Actinomycetota</taxon>
        <taxon>Actinomycetes</taxon>
        <taxon>Mycobacteriales</taxon>
        <taxon>Dietziaceae</taxon>
        <taxon>Dietzia</taxon>
    </lineage>
</organism>
<dbReference type="AlphaFoldDB" id="A0A173LKI5"/>
<dbReference type="EMBL" id="CP015961">
    <property type="protein sequence ID" value="ANI92836.1"/>
    <property type="molecule type" value="Genomic_DNA"/>
</dbReference>
<protein>
    <submittedName>
        <fullName evidence="2">Uncharacterized protein</fullName>
    </submittedName>
</protein>
<proteinExistence type="predicted"/>
<feature type="transmembrane region" description="Helical" evidence="1">
    <location>
        <begin position="43"/>
        <end position="60"/>
    </location>
</feature>
<evidence type="ECO:0000313" key="3">
    <source>
        <dbReference type="Proteomes" id="UP000186104"/>
    </source>
</evidence>
<gene>
    <name evidence="2" type="ORF">BJL86_2069</name>
</gene>
<sequence>MRDDQRFPGDRSGPRTKDVLYTVLSALFVVAGIIIAIAGGVWPGVLCAAFFGGCTLVGIHEILGPDAPVAKIAVILGGFVMGVACFAFGYAISRPFSETQVSGGWRGDTSMIFVCMFGGLFFTLGSIAAAVKAIIDRRRIKRQQRWY</sequence>
<keyword evidence="3" id="KW-1185">Reference proteome</keyword>
<evidence type="ECO:0000313" key="2">
    <source>
        <dbReference type="EMBL" id="ANI92836.1"/>
    </source>
</evidence>
<keyword evidence="1" id="KW-0472">Membrane</keyword>